<protein>
    <recommendedName>
        <fullName evidence="1">SnoaL-like domain-containing protein</fullName>
    </recommendedName>
</protein>
<comment type="caution">
    <text evidence="2">The sequence shown here is derived from an EMBL/GenBank/DDBJ whole genome shotgun (WGS) entry which is preliminary data.</text>
</comment>
<dbReference type="Gene3D" id="3.10.450.50">
    <property type="match status" value="1"/>
</dbReference>
<dbReference type="Proteomes" id="UP001489004">
    <property type="component" value="Unassembled WGS sequence"/>
</dbReference>
<reference evidence="2 3" key="1">
    <citation type="journal article" date="2024" name="Nat. Commun.">
        <title>Phylogenomics reveals the evolutionary origins of lichenization in chlorophyte algae.</title>
        <authorList>
            <person name="Puginier C."/>
            <person name="Libourel C."/>
            <person name="Otte J."/>
            <person name="Skaloud P."/>
            <person name="Haon M."/>
            <person name="Grisel S."/>
            <person name="Petersen M."/>
            <person name="Berrin J.G."/>
            <person name="Delaux P.M."/>
            <person name="Dal Grande F."/>
            <person name="Keller J."/>
        </authorList>
    </citation>
    <scope>NUCLEOTIDE SEQUENCE [LARGE SCALE GENOMIC DNA]</scope>
    <source>
        <strain evidence="2 3">SAG 2043</strain>
    </source>
</reference>
<evidence type="ECO:0000259" key="1">
    <source>
        <dbReference type="Pfam" id="PF12680"/>
    </source>
</evidence>
<keyword evidence="3" id="KW-1185">Reference proteome</keyword>
<sequence>MVQERPPEEEEAALDTKETRLLKYTERLDSVRGFRDVREFDLLARPDVILHADGITLQQDVKGLDALKDYFHTLFRNYEFNHALICSAVNENDSITFKFWVEEDVTPNPDIVDTDAPDWAQQPGTIFGMSMYQFDVKEKLSDIWFLRQLTPDEQYRKFKKPVDYSKIHIDPIKYTHPSPIISAERAQKLEQVTRAYAKMWATGDVAPANAILTDDTRYANLMVPHEVNGREGFKGMVKVAFKHWKCTKDEVKIATTAGNKAFCYWDDEGLLRASGKRTRLYGFSLLLFDEVPGDHVKEVVEFRQLLDPERERMLKPEV</sequence>
<accession>A0AAW1QPT2</accession>
<proteinExistence type="predicted"/>
<organism evidence="2 3">
    <name type="scientific">[Myrmecia] bisecta</name>
    <dbReference type="NCBI Taxonomy" id="41462"/>
    <lineage>
        <taxon>Eukaryota</taxon>
        <taxon>Viridiplantae</taxon>
        <taxon>Chlorophyta</taxon>
        <taxon>core chlorophytes</taxon>
        <taxon>Trebouxiophyceae</taxon>
        <taxon>Trebouxiales</taxon>
        <taxon>Trebouxiaceae</taxon>
        <taxon>Myrmecia</taxon>
    </lineage>
</organism>
<evidence type="ECO:0000313" key="3">
    <source>
        <dbReference type="Proteomes" id="UP001489004"/>
    </source>
</evidence>
<dbReference type="AlphaFoldDB" id="A0AAW1QPT2"/>
<dbReference type="Pfam" id="PF12680">
    <property type="entry name" value="SnoaL_2"/>
    <property type="match status" value="1"/>
</dbReference>
<evidence type="ECO:0000313" key="2">
    <source>
        <dbReference type="EMBL" id="KAK9823467.1"/>
    </source>
</evidence>
<dbReference type="InterPro" id="IPR037401">
    <property type="entry name" value="SnoaL-like"/>
</dbReference>
<dbReference type="InterPro" id="IPR032710">
    <property type="entry name" value="NTF2-like_dom_sf"/>
</dbReference>
<gene>
    <name evidence="2" type="ORF">WJX72_002935</name>
</gene>
<dbReference type="EMBL" id="JALJOR010000002">
    <property type="protein sequence ID" value="KAK9823467.1"/>
    <property type="molecule type" value="Genomic_DNA"/>
</dbReference>
<feature type="domain" description="SnoaL-like" evidence="1">
    <location>
        <begin position="194"/>
        <end position="286"/>
    </location>
</feature>
<name>A0AAW1QPT2_9CHLO</name>
<dbReference type="SUPFAM" id="SSF54427">
    <property type="entry name" value="NTF2-like"/>
    <property type="match status" value="1"/>
</dbReference>